<evidence type="ECO:0000256" key="7">
    <source>
        <dbReference type="PROSITE-ProRule" id="PRU01373"/>
    </source>
</evidence>
<feature type="domain" description="L,D-TPase catalytic" evidence="8">
    <location>
        <begin position="312"/>
        <end position="486"/>
    </location>
</feature>
<evidence type="ECO:0000256" key="6">
    <source>
        <dbReference type="ARBA" id="ARBA00023316"/>
    </source>
</evidence>
<dbReference type="InterPro" id="IPR052905">
    <property type="entry name" value="LD-transpeptidase_YkuD-like"/>
</dbReference>
<dbReference type="GO" id="GO:0004180">
    <property type="term" value="F:carboxypeptidase activity"/>
    <property type="evidence" value="ECO:0007669"/>
    <property type="project" value="UniProtKB-ARBA"/>
</dbReference>
<dbReference type="InterPro" id="IPR036365">
    <property type="entry name" value="PGBD-like_sf"/>
</dbReference>
<dbReference type="CDD" id="cd16913">
    <property type="entry name" value="YkuD_like"/>
    <property type="match status" value="1"/>
</dbReference>
<dbReference type="InterPro" id="IPR045380">
    <property type="entry name" value="LD_TPept_scaffold_dom"/>
</dbReference>
<dbReference type="SUPFAM" id="SSF47090">
    <property type="entry name" value="PGBD-like"/>
    <property type="match status" value="1"/>
</dbReference>
<dbReference type="PROSITE" id="PS52029">
    <property type="entry name" value="LD_TPASE"/>
    <property type="match status" value="1"/>
</dbReference>
<accession>A0A0P7YUH6</accession>
<dbReference type="Gene3D" id="1.10.101.10">
    <property type="entry name" value="PGBD-like superfamily/PGBD"/>
    <property type="match status" value="1"/>
</dbReference>
<dbReference type="GO" id="GO:0016740">
    <property type="term" value="F:transferase activity"/>
    <property type="evidence" value="ECO:0007669"/>
    <property type="project" value="UniProtKB-KW"/>
</dbReference>
<feature type="active site" description="Proton donor/acceptor" evidence="7">
    <location>
        <position position="441"/>
    </location>
</feature>
<dbReference type="GO" id="GO:0071555">
    <property type="term" value="P:cell wall organization"/>
    <property type="evidence" value="ECO:0007669"/>
    <property type="project" value="UniProtKB-UniRule"/>
</dbReference>
<proteinExistence type="inferred from homology"/>
<reference evidence="9 10" key="1">
    <citation type="submission" date="2015-09" db="EMBL/GenBank/DDBJ databases">
        <title>Identification and resolution of microdiversity through metagenomic sequencing of parallel consortia.</title>
        <authorList>
            <person name="Nelson W.C."/>
            <person name="Romine M.F."/>
            <person name="Lindemann S.R."/>
        </authorList>
    </citation>
    <scope>NUCLEOTIDE SEQUENCE [LARGE SCALE GENOMIC DNA]</scope>
    <source>
        <strain evidence="9">HL-49</strain>
    </source>
</reference>
<dbReference type="AlphaFoldDB" id="A0A0P7YUH6"/>
<keyword evidence="4 7" id="KW-0133">Cell shape</keyword>
<name>A0A0P7YUH6_9BACT</name>
<keyword evidence="3" id="KW-0808">Transferase</keyword>
<organism evidence="9 10">
    <name type="scientific">Algoriphagus marincola HL-49</name>
    <dbReference type="NCBI Taxonomy" id="1305737"/>
    <lineage>
        <taxon>Bacteria</taxon>
        <taxon>Pseudomonadati</taxon>
        <taxon>Bacteroidota</taxon>
        <taxon>Cytophagia</taxon>
        <taxon>Cytophagales</taxon>
        <taxon>Cyclobacteriaceae</taxon>
        <taxon>Algoriphagus</taxon>
    </lineage>
</organism>
<dbReference type="InterPro" id="IPR005490">
    <property type="entry name" value="LD_TPept_cat_dom"/>
</dbReference>
<dbReference type="PATRIC" id="fig|1305737.6.peg.1250"/>
<dbReference type="GO" id="GO:0009252">
    <property type="term" value="P:peptidoglycan biosynthetic process"/>
    <property type="evidence" value="ECO:0007669"/>
    <property type="project" value="UniProtKB-UniPathway"/>
</dbReference>
<dbReference type="Pfam" id="PF03734">
    <property type="entry name" value="YkuD"/>
    <property type="match status" value="1"/>
</dbReference>
<dbReference type="eggNOG" id="COG2989">
    <property type="taxonomic scope" value="Bacteria"/>
</dbReference>
<evidence type="ECO:0000259" key="8">
    <source>
        <dbReference type="PROSITE" id="PS52029"/>
    </source>
</evidence>
<comment type="similarity">
    <text evidence="2">Belongs to the YkuD family.</text>
</comment>
<comment type="pathway">
    <text evidence="1 7">Cell wall biogenesis; peptidoglycan biosynthesis.</text>
</comment>
<keyword evidence="5 7" id="KW-0573">Peptidoglycan synthesis</keyword>
<comment type="caution">
    <text evidence="9">The sequence shown here is derived from an EMBL/GenBank/DDBJ whole genome shotgun (WGS) entry which is preliminary data.</text>
</comment>
<dbReference type="Pfam" id="PF01471">
    <property type="entry name" value="PG_binding_1"/>
    <property type="match status" value="1"/>
</dbReference>
<evidence type="ECO:0000256" key="2">
    <source>
        <dbReference type="ARBA" id="ARBA00005992"/>
    </source>
</evidence>
<dbReference type="Proteomes" id="UP000050421">
    <property type="component" value="Unassembled WGS sequence"/>
</dbReference>
<sequence>MRFSLLCYFFLLGFISYGQETDLLRQRLENTDASFGLEVRGRTIQNFGELFKFYSSRDFQFIWSREARIGELAYEGRYELEQAQFDGLQPSDYHWDLINTLIENYESNKKIGEKSDWTDLVDLELLLSDGLIQLAKHLHVGKVDPSELQWGWEIIQTKESFDPIAFLNQIDQSQRVRSKIFQYYPEFRIYLRGREILRNLSELSKVDSLDWSALSVNKSIKAGDSHSLIPEIRERLQFWGYAGGNDLTERIYDSLLMKSVQAYQSFHGMTSDGIIGKNTLASLSQSPKDIMDKVAVNLERLRWLDGKKNGSKAILVNIADYKLVLLDKEDTIFQSKVIVGKSYHQSPVFEAKMSYLVFSPYWNIPESIVRNEIIPSVRKNPNYLTQKNMEVLTYNREVVDPSTIDWKKRSIPYLVRQKPGPQNSLGLVKFMFPNRHSVYIHDTPAKSLFGREERALSHGCIRLEKPRELAQLLLQDQKEWDDQKIWDAMNSHEEQTVNLKEKIPVYLIYLTFWADATGKPNYRPDIYGRDAEVLTLLRN</sequence>
<dbReference type="EMBL" id="LJXT01000011">
    <property type="protein sequence ID" value="KPQ19335.1"/>
    <property type="molecule type" value="Genomic_DNA"/>
</dbReference>
<dbReference type="UniPathway" id="UPA00219"/>
<evidence type="ECO:0000256" key="5">
    <source>
        <dbReference type="ARBA" id="ARBA00022984"/>
    </source>
</evidence>
<evidence type="ECO:0000256" key="4">
    <source>
        <dbReference type="ARBA" id="ARBA00022960"/>
    </source>
</evidence>
<dbReference type="Pfam" id="PF20142">
    <property type="entry name" value="Scaffold"/>
    <property type="match status" value="1"/>
</dbReference>
<dbReference type="Gene3D" id="2.40.440.10">
    <property type="entry name" value="L,D-transpeptidase catalytic domain-like"/>
    <property type="match status" value="1"/>
</dbReference>
<keyword evidence="6 7" id="KW-0961">Cell wall biogenesis/degradation</keyword>
<feature type="active site" description="Nucleophile" evidence="7">
    <location>
        <position position="460"/>
    </location>
</feature>
<evidence type="ECO:0000313" key="9">
    <source>
        <dbReference type="EMBL" id="KPQ19335.1"/>
    </source>
</evidence>
<dbReference type="STRING" id="1305737.GCA_000526355_00563"/>
<gene>
    <name evidence="9" type="ORF">HLUCCX10_02900</name>
</gene>
<dbReference type="InterPro" id="IPR002477">
    <property type="entry name" value="Peptidoglycan-bd-like"/>
</dbReference>
<dbReference type="PANTHER" id="PTHR41533:SF1">
    <property type="entry name" value="L,D-TRANSPEPTIDASE YCBB-RELATED"/>
    <property type="match status" value="1"/>
</dbReference>
<evidence type="ECO:0000256" key="1">
    <source>
        <dbReference type="ARBA" id="ARBA00004752"/>
    </source>
</evidence>
<dbReference type="OrthoDB" id="9778545at2"/>
<dbReference type="PANTHER" id="PTHR41533">
    <property type="entry name" value="L,D-TRANSPEPTIDASE HI_1667-RELATED"/>
    <property type="match status" value="1"/>
</dbReference>
<evidence type="ECO:0000313" key="10">
    <source>
        <dbReference type="Proteomes" id="UP000050421"/>
    </source>
</evidence>
<dbReference type="InterPro" id="IPR036366">
    <property type="entry name" value="PGBDSf"/>
</dbReference>
<dbReference type="SUPFAM" id="SSF141523">
    <property type="entry name" value="L,D-transpeptidase catalytic domain-like"/>
    <property type="match status" value="1"/>
</dbReference>
<protein>
    <recommendedName>
        <fullName evidence="8">L,D-TPase catalytic domain-containing protein</fullName>
    </recommendedName>
</protein>
<dbReference type="GO" id="GO:0008360">
    <property type="term" value="P:regulation of cell shape"/>
    <property type="evidence" value="ECO:0007669"/>
    <property type="project" value="UniProtKB-UniRule"/>
</dbReference>
<dbReference type="InterPro" id="IPR038063">
    <property type="entry name" value="Transpep_catalytic_dom"/>
</dbReference>
<evidence type="ECO:0000256" key="3">
    <source>
        <dbReference type="ARBA" id="ARBA00022679"/>
    </source>
</evidence>